<dbReference type="PANTHER" id="PTHR14614:SF147">
    <property type="entry name" value="S-ADENOSYLMETHIONINE-DEPENDENT METHYLTRANSFERASE OF THE SEVEN BETA-STRAND FAMILY"/>
    <property type="match status" value="1"/>
</dbReference>
<dbReference type="Proteomes" id="UP001342314">
    <property type="component" value="Unassembled WGS sequence"/>
</dbReference>
<dbReference type="Gene3D" id="3.40.50.150">
    <property type="entry name" value="Vaccinia Virus protein VP39"/>
    <property type="match status" value="1"/>
</dbReference>
<feature type="transmembrane region" description="Helical" evidence="1">
    <location>
        <begin position="505"/>
        <end position="527"/>
    </location>
</feature>
<organism evidence="3 4">
    <name type="scientific">Rhodotorula paludigena</name>
    <dbReference type="NCBI Taxonomy" id="86838"/>
    <lineage>
        <taxon>Eukaryota</taxon>
        <taxon>Fungi</taxon>
        <taxon>Dikarya</taxon>
        <taxon>Basidiomycota</taxon>
        <taxon>Pucciniomycotina</taxon>
        <taxon>Microbotryomycetes</taxon>
        <taxon>Sporidiobolales</taxon>
        <taxon>Sporidiobolaceae</taxon>
        <taxon>Rhodotorula</taxon>
    </lineage>
</organism>
<feature type="domain" description="CWH43-like N-terminal" evidence="2">
    <location>
        <begin position="336"/>
        <end position="526"/>
    </location>
</feature>
<keyword evidence="1" id="KW-1133">Transmembrane helix</keyword>
<dbReference type="AlphaFoldDB" id="A0AAV5GKG7"/>
<keyword evidence="1" id="KW-0812">Transmembrane</keyword>
<evidence type="ECO:0000256" key="1">
    <source>
        <dbReference type="SAM" id="Phobius"/>
    </source>
</evidence>
<dbReference type="Pfam" id="PF10294">
    <property type="entry name" value="Methyltransf_16"/>
    <property type="match status" value="1"/>
</dbReference>
<feature type="transmembrane region" description="Helical" evidence="1">
    <location>
        <begin position="390"/>
        <end position="413"/>
    </location>
</feature>
<evidence type="ECO:0000313" key="4">
    <source>
        <dbReference type="Proteomes" id="UP001342314"/>
    </source>
</evidence>
<feature type="transmembrane region" description="Helical" evidence="1">
    <location>
        <begin position="464"/>
        <end position="485"/>
    </location>
</feature>
<gene>
    <name evidence="3" type="ORF">Rhopal_006182-T1</name>
</gene>
<sequence>MDSVAPSAFLPGLVPIPSTSSLLACISRLATFCNPPSALVNLRPSVYDYSASRASADEEADAFEIAFARSWLEKVVALGSRQLARGQGEADEWEQAVDEAASLLSVLSGPSYGTLLEASTGHRTWGAASIIAHRLASSPTTFFPSAAAPAPFRVLELGSGTGLVGLTAAAVLSRAKHPSSVQVTLSDGGDEPDAVLANLRHNVEANLSLLQSSPAESRLDVQVKRLDWRDYLSPASAPPDSVRYDLLLGADLAYEPGQATLLHAAVSSLLRFPSPRTSPIGVADPTFWLCIPLRPTHTAEQAELASLFPLPSDPPDPALLLLLWIFADGRARFDPSLGAVPFVSHVGAQHQTVFLLGSIATATFYALSLVAERLLRHCRVLTEATEERLLWVAIGYVDVSVGLGAGLALVSTALFRAEDYPVEHAIAFIAFITGISLSALLQTSEVEHLWHEHPDRHDLLEGTALKWICIAMSSAAGVAFCLMTASCGGDARTPPWPKCYRLMSTAFSALCFSIAFYFSTLILDLWLPHRHALRASNPPVWADRTGVHGVLLAPSSPTQAQMQTQRVHLPIGWALHRPKEGRVQLVRRAPTRGMADHPGWDEDGRDWSDFAWFEMGKRAGRRRKKEERER</sequence>
<evidence type="ECO:0000259" key="2">
    <source>
        <dbReference type="Pfam" id="PF10277"/>
    </source>
</evidence>
<dbReference type="EMBL" id="BQKY01000013">
    <property type="protein sequence ID" value="GJN93136.1"/>
    <property type="molecule type" value="Genomic_DNA"/>
</dbReference>
<dbReference type="PANTHER" id="PTHR14614">
    <property type="entry name" value="HEPATOCELLULAR CARCINOMA-ASSOCIATED ANTIGEN"/>
    <property type="match status" value="1"/>
</dbReference>
<feature type="transmembrane region" description="Helical" evidence="1">
    <location>
        <begin position="425"/>
        <end position="443"/>
    </location>
</feature>
<proteinExistence type="predicted"/>
<dbReference type="InterPro" id="IPR019410">
    <property type="entry name" value="Methyltransf_16"/>
</dbReference>
<keyword evidence="4" id="KW-1185">Reference proteome</keyword>
<dbReference type="InterPro" id="IPR029063">
    <property type="entry name" value="SAM-dependent_MTases_sf"/>
</dbReference>
<dbReference type="InterPro" id="IPR019402">
    <property type="entry name" value="CWH43_N"/>
</dbReference>
<dbReference type="Pfam" id="PF10277">
    <property type="entry name" value="Frag1"/>
    <property type="match status" value="1"/>
</dbReference>
<evidence type="ECO:0000313" key="3">
    <source>
        <dbReference type="EMBL" id="GJN93136.1"/>
    </source>
</evidence>
<name>A0AAV5GKG7_9BASI</name>
<accession>A0AAV5GKG7</accession>
<feature type="transmembrane region" description="Helical" evidence="1">
    <location>
        <begin position="352"/>
        <end position="370"/>
    </location>
</feature>
<dbReference type="GO" id="GO:0008757">
    <property type="term" value="F:S-adenosylmethionine-dependent methyltransferase activity"/>
    <property type="evidence" value="ECO:0007669"/>
    <property type="project" value="UniProtKB-ARBA"/>
</dbReference>
<protein>
    <recommendedName>
        <fullName evidence="2">CWH43-like N-terminal domain-containing protein</fullName>
    </recommendedName>
</protein>
<keyword evidence="1" id="KW-0472">Membrane</keyword>
<reference evidence="3 4" key="1">
    <citation type="submission" date="2021-12" db="EMBL/GenBank/DDBJ databases">
        <title>High titer production of polyol ester of fatty acids by Rhodotorula paludigena BS15 towards product separation-free biomass refinery.</title>
        <authorList>
            <person name="Mano J."/>
            <person name="Ono H."/>
            <person name="Tanaka T."/>
            <person name="Naito K."/>
            <person name="Sushida H."/>
            <person name="Ike M."/>
            <person name="Tokuyasu K."/>
            <person name="Kitaoka M."/>
        </authorList>
    </citation>
    <scope>NUCLEOTIDE SEQUENCE [LARGE SCALE GENOMIC DNA]</scope>
    <source>
        <strain evidence="3 4">BS15</strain>
    </source>
</reference>
<comment type="caution">
    <text evidence="3">The sequence shown here is derived from an EMBL/GenBank/DDBJ whole genome shotgun (WGS) entry which is preliminary data.</text>
</comment>